<dbReference type="PANTHER" id="PTHR32089:SF112">
    <property type="entry name" value="LYSOZYME-LIKE PROTEIN-RELATED"/>
    <property type="match status" value="1"/>
</dbReference>
<accession>A0A4P7ULR6</accession>
<dbReference type="GO" id="GO:0007165">
    <property type="term" value="P:signal transduction"/>
    <property type="evidence" value="ECO:0007669"/>
    <property type="project" value="UniProtKB-KW"/>
</dbReference>
<dbReference type="CDD" id="cd11386">
    <property type="entry name" value="MCP_signal"/>
    <property type="match status" value="1"/>
</dbReference>
<dbReference type="RefSeq" id="WP_136399770.1">
    <property type="nucleotide sequence ID" value="NZ_CP036295.1"/>
</dbReference>
<dbReference type="SUPFAM" id="SSF58104">
    <property type="entry name" value="Methyl-accepting chemotaxis protein (MCP) signaling domain"/>
    <property type="match status" value="1"/>
</dbReference>
<dbReference type="PANTHER" id="PTHR32089">
    <property type="entry name" value="METHYL-ACCEPTING CHEMOTAXIS PROTEIN MCPB"/>
    <property type="match status" value="1"/>
</dbReference>
<dbReference type="Proteomes" id="UP000297065">
    <property type="component" value="Chromosome"/>
</dbReference>
<keyword evidence="6" id="KW-0472">Membrane</keyword>
<keyword evidence="6" id="KW-0812">Transmembrane</keyword>
<evidence type="ECO:0000313" key="9">
    <source>
        <dbReference type="Proteomes" id="UP000297065"/>
    </source>
</evidence>
<dbReference type="PROSITE" id="PS50111">
    <property type="entry name" value="CHEMOTAXIS_TRANSDUC_2"/>
    <property type="match status" value="1"/>
</dbReference>
<reference evidence="8 9" key="1">
    <citation type="submission" date="2019-02" db="EMBL/GenBank/DDBJ databases">
        <title>Complete Genome Sequence of Desulfovibrio desulfuricans IC1, a Sulfonate Utilizing Anaerobe.</title>
        <authorList>
            <person name="Day L.A."/>
            <person name="De Leon K.B."/>
            <person name="Wall J.D."/>
        </authorList>
    </citation>
    <scope>NUCLEOTIDE SEQUENCE [LARGE SCALE GENOMIC DNA]</scope>
    <source>
        <strain evidence="8 9">IC1</strain>
    </source>
</reference>
<dbReference type="OrthoDB" id="5441488at2"/>
<sequence>MQLRVSTRLWLVFGTIFFLILLSALFVRHRLNQSNSLADQTSQQSMPMALLAADMKLQAVQVQQFLSDVSATHNPGGYKEAKEAADAFHAHADAFKSKFAQERNAEAMEKLAAAVKAFDAMYALGRTMAETYVAQGVEAGNVLMETFDAATESLTDSLDPFIEEQMSEAATNLESLKASLVASQMLQWLLAGISIAFGSLCAFFVIRSLRLQLGAEPADVADVAQKIASGDLEVDMSLRNGRTYCGVFAAMCEMRDRLKDNFAQLAARQAEAQQQAETARMATAEANESKALAEKARAQGMMQAAQQLETVVDTVSSVSANLSTQISHSSRGADDQSGRVRETASAMEQMNASVLEVAKSAQLAADVSGNAKKQTLEGAQIVNETVESIRDIQAKSLSIKHDMGDLGKQAEAIGQVMNVIADIADQTNLLALNAAIEAARAGDAGRGFAVVADEVRKLAEKTMTATREVGEAISGIQQGTRKNIVSVEDAGAAIEQATALSARSGDSLKQILEFVELVHDQVQSIATASEQQSAASEQINRSVEQVAAISAETAHSMEQASQAVEALAQQSLALQKLIHDMKS</sequence>
<evidence type="ECO:0000256" key="1">
    <source>
        <dbReference type="ARBA" id="ARBA00004370"/>
    </source>
</evidence>
<feature type="coiled-coil region" evidence="5">
    <location>
        <begin position="255"/>
        <end position="299"/>
    </location>
</feature>
<dbReference type="EMBL" id="CP036295">
    <property type="protein sequence ID" value="QCC85621.1"/>
    <property type="molecule type" value="Genomic_DNA"/>
</dbReference>
<evidence type="ECO:0000313" key="8">
    <source>
        <dbReference type="EMBL" id="QCC85621.1"/>
    </source>
</evidence>
<comment type="similarity">
    <text evidence="3">Belongs to the methyl-accepting chemotaxis (MCP) protein family.</text>
</comment>
<proteinExistence type="inferred from homology"/>
<feature type="domain" description="Methyl-accepting transducer" evidence="7">
    <location>
        <begin position="311"/>
        <end position="547"/>
    </location>
</feature>
<evidence type="ECO:0000256" key="3">
    <source>
        <dbReference type="ARBA" id="ARBA00029447"/>
    </source>
</evidence>
<dbReference type="AlphaFoldDB" id="A0A4P7ULR6"/>
<keyword evidence="6" id="KW-1133">Transmembrane helix</keyword>
<name>A0A4P7ULR6_DESDE</name>
<comment type="subcellular location">
    <subcellularLocation>
        <location evidence="1">Membrane</location>
    </subcellularLocation>
</comment>
<dbReference type="GO" id="GO:0016020">
    <property type="term" value="C:membrane"/>
    <property type="evidence" value="ECO:0007669"/>
    <property type="project" value="UniProtKB-SubCell"/>
</dbReference>
<evidence type="ECO:0000256" key="5">
    <source>
        <dbReference type="SAM" id="Coils"/>
    </source>
</evidence>
<gene>
    <name evidence="8" type="ORF">DDIC_06970</name>
</gene>
<evidence type="ECO:0000256" key="4">
    <source>
        <dbReference type="PROSITE-ProRule" id="PRU00284"/>
    </source>
</evidence>
<protein>
    <submittedName>
        <fullName evidence="8">Methyl-accepting chemotaxis protein</fullName>
    </submittedName>
</protein>
<evidence type="ECO:0000259" key="7">
    <source>
        <dbReference type="PROSITE" id="PS50111"/>
    </source>
</evidence>
<dbReference type="Pfam" id="PF00015">
    <property type="entry name" value="MCPsignal"/>
    <property type="match status" value="1"/>
</dbReference>
<dbReference type="FunFam" id="1.10.287.950:FF:000001">
    <property type="entry name" value="Methyl-accepting chemotaxis sensory transducer"/>
    <property type="match status" value="1"/>
</dbReference>
<dbReference type="GO" id="GO:0006935">
    <property type="term" value="P:chemotaxis"/>
    <property type="evidence" value="ECO:0007669"/>
    <property type="project" value="UniProtKB-ARBA"/>
</dbReference>
<evidence type="ECO:0000256" key="2">
    <source>
        <dbReference type="ARBA" id="ARBA00023224"/>
    </source>
</evidence>
<dbReference type="SMART" id="SM00283">
    <property type="entry name" value="MA"/>
    <property type="match status" value="1"/>
</dbReference>
<feature type="transmembrane region" description="Helical" evidence="6">
    <location>
        <begin position="9"/>
        <end position="27"/>
    </location>
</feature>
<feature type="transmembrane region" description="Helical" evidence="6">
    <location>
        <begin position="185"/>
        <end position="206"/>
    </location>
</feature>
<organism evidence="8 9">
    <name type="scientific">Desulfovibrio desulfuricans</name>
    <dbReference type="NCBI Taxonomy" id="876"/>
    <lineage>
        <taxon>Bacteria</taxon>
        <taxon>Pseudomonadati</taxon>
        <taxon>Thermodesulfobacteriota</taxon>
        <taxon>Desulfovibrionia</taxon>
        <taxon>Desulfovibrionales</taxon>
        <taxon>Desulfovibrionaceae</taxon>
        <taxon>Desulfovibrio</taxon>
    </lineage>
</organism>
<keyword evidence="2 4" id="KW-0807">Transducer</keyword>
<dbReference type="Gene3D" id="1.10.287.950">
    <property type="entry name" value="Methyl-accepting chemotaxis protein"/>
    <property type="match status" value="1"/>
</dbReference>
<keyword evidence="5" id="KW-0175">Coiled coil</keyword>
<dbReference type="InterPro" id="IPR004089">
    <property type="entry name" value="MCPsignal_dom"/>
</dbReference>
<evidence type="ECO:0000256" key="6">
    <source>
        <dbReference type="SAM" id="Phobius"/>
    </source>
</evidence>